<reference evidence="1 2" key="1">
    <citation type="submission" date="2024-06" db="EMBL/GenBank/DDBJ databases">
        <title>Genomic Encyclopedia of Type Strains, Phase V (KMG-V): Genome sequencing to study the core and pangenomes of soil and plant-associated prokaryotes.</title>
        <authorList>
            <person name="Whitman W."/>
        </authorList>
    </citation>
    <scope>NUCLEOTIDE SEQUENCE [LARGE SCALE GENOMIC DNA]</scope>
    <source>
        <strain evidence="1 2">USDA 160</strain>
    </source>
</reference>
<dbReference type="Proteomes" id="UP001549291">
    <property type="component" value="Unassembled WGS sequence"/>
</dbReference>
<protein>
    <submittedName>
        <fullName evidence="1">Uncharacterized protein</fullName>
    </submittedName>
</protein>
<organism evidence="1 2">
    <name type="scientific">Bradyrhizobium japonicum</name>
    <dbReference type="NCBI Taxonomy" id="375"/>
    <lineage>
        <taxon>Bacteria</taxon>
        <taxon>Pseudomonadati</taxon>
        <taxon>Pseudomonadota</taxon>
        <taxon>Alphaproteobacteria</taxon>
        <taxon>Hyphomicrobiales</taxon>
        <taxon>Nitrobacteraceae</taxon>
        <taxon>Bradyrhizobium</taxon>
    </lineage>
</organism>
<comment type="caution">
    <text evidence="1">The sequence shown here is derived from an EMBL/GenBank/DDBJ whole genome shotgun (WGS) entry which is preliminary data.</text>
</comment>
<keyword evidence="2" id="KW-1185">Reference proteome</keyword>
<sequence>MKLQVELDVSEVTRADVEAFLAETQARADLFSTHGALNLGSLLEMLLEDVALMVSRPGSWEGANMGNVMASHGY</sequence>
<proteinExistence type="predicted"/>
<dbReference type="RefSeq" id="WP_354269796.1">
    <property type="nucleotide sequence ID" value="NZ_JBEPTQ010000001.1"/>
</dbReference>
<evidence type="ECO:0000313" key="2">
    <source>
        <dbReference type="Proteomes" id="UP001549291"/>
    </source>
</evidence>
<gene>
    <name evidence="1" type="ORF">ABIF63_000035</name>
</gene>
<evidence type="ECO:0000313" key="1">
    <source>
        <dbReference type="EMBL" id="MET4715932.1"/>
    </source>
</evidence>
<dbReference type="EMBL" id="JBEPTQ010000001">
    <property type="protein sequence ID" value="MET4715932.1"/>
    <property type="molecule type" value="Genomic_DNA"/>
</dbReference>
<accession>A0ABV2RI26</accession>
<name>A0ABV2RI26_BRAJP</name>